<keyword evidence="2" id="KW-1185">Reference proteome</keyword>
<organism evidence="1 2">
    <name type="scientific">Endocarpon pusillum</name>
    <dbReference type="NCBI Taxonomy" id="364733"/>
    <lineage>
        <taxon>Eukaryota</taxon>
        <taxon>Fungi</taxon>
        <taxon>Dikarya</taxon>
        <taxon>Ascomycota</taxon>
        <taxon>Pezizomycotina</taxon>
        <taxon>Eurotiomycetes</taxon>
        <taxon>Chaetothyriomycetidae</taxon>
        <taxon>Verrucariales</taxon>
        <taxon>Verrucariaceae</taxon>
        <taxon>Endocarpon</taxon>
    </lineage>
</organism>
<protein>
    <submittedName>
        <fullName evidence="1">Uncharacterized protein</fullName>
    </submittedName>
</protein>
<accession>A0A8H7AHX6</accession>
<evidence type="ECO:0000313" key="2">
    <source>
        <dbReference type="Proteomes" id="UP000606974"/>
    </source>
</evidence>
<dbReference type="Proteomes" id="UP000606974">
    <property type="component" value="Unassembled WGS sequence"/>
</dbReference>
<comment type="caution">
    <text evidence="1">The sequence shown here is derived from an EMBL/GenBank/DDBJ whole genome shotgun (WGS) entry which is preliminary data.</text>
</comment>
<proteinExistence type="predicted"/>
<name>A0A8H7AHX6_9EURO</name>
<dbReference type="EMBL" id="JAACFV010000042">
    <property type="protein sequence ID" value="KAF7509378.1"/>
    <property type="molecule type" value="Genomic_DNA"/>
</dbReference>
<sequence>MVIGAGHPYDSSPLELSMGEIELQANSTADIEIATLVHRKAVLWLADQMTMAKKYMWLSGSDF</sequence>
<reference evidence="1" key="1">
    <citation type="submission" date="2020-02" db="EMBL/GenBank/DDBJ databases">
        <authorList>
            <person name="Palmer J.M."/>
        </authorList>
    </citation>
    <scope>NUCLEOTIDE SEQUENCE</scope>
    <source>
        <strain evidence="1">EPUS1.4</strain>
        <tissue evidence="1">Thallus</tissue>
    </source>
</reference>
<evidence type="ECO:0000313" key="1">
    <source>
        <dbReference type="EMBL" id="KAF7509378.1"/>
    </source>
</evidence>
<dbReference type="AlphaFoldDB" id="A0A8H7AHX6"/>
<gene>
    <name evidence="1" type="ORF">GJ744_008101</name>
</gene>